<dbReference type="STRING" id="7375.A0A0L0CHJ6"/>
<feature type="compositionally biased region" description="Acidic residues" evidence="5">
    <location>
        <begin position="883"/>
        <end position="934"/>
    </location>
</feature>
<keyword evidence="2" id="KW-0378">Hydrolase</keyword>
<dbReference type="GO" id="GO:0005829">
    <property type="term" value="C:cytosol"/>
    <property type="evidence" value="ECO:0007669"/>
    <property type="project" value="TreeGrafter"/>
</dbReference>
<evidence type="ECO:0000259" key="6">
    <source>
        <dbReference type="PROSITE" id="PS51192"/>
    </source>
</evidence>
<feature type="compositionally biased region" description="Polar residues" evidence="5">
    <location>
        <begin position="835"/>
        <end position="848"/>
    </location>
</feature>
<feature type="compositionally biased region" description="Pro residues" evidence="5">
    <location>
        <begin position="522"/>
        <end position="531"/>
    </location>
</feature>
<reference evidence="8 9" key="1">
    <citation type="journal article" date="2015" name="Nat. Commun.">
        <title>Lucilia cuprina genome unlocks parasitic fly biology to underpin future interventions.</title>
        <authorList>
            <person name="Anstead C.A."/>
            <person name="Korhonen P.K."/>
            <person name="Young N.D."/>
            <person name="Hall R.S."/>
            <person name="Jex A.R."/>
            <person name="Murali S.C."/>
            <person name="Hughes D.S."/>
            <person name="Lee S.F."/>
            <person name="Perry T."/>
            <person name="Stroehlein A.J."/>
            <person name="Ansell B.R."/>
            <person name="Breugelmans B."/>
            <person name="Hofmann A."/>
            <person name="Qu J."/>
            <person name="Dugan S."/>
            <person name="Lee S.L."/>
            <person name="Chao H."/>
            <person name="Dinh H."/>
            <person name="Han Y."/>
            <person name="Doddapaneni H.V."/>
            <person name="Worley K.C."/>
            <person name="Muzny D.M."/>
            <person name="Ioannidis P."/>
            <person name="Waterhouse R.M."/>
            <person name="Zdobnov E.M."/>
            <person name="James P.J."/>
            <person name="Bagnall N.H."/>
            <person name="Kotze A.C."/>
            <person name="Gibbs R.A."/>
            <person name="Richards S."/>
            <person name="Batterham P."/>
            <person name="Gasser R.B."/>
        </authorList>
    </citation>
    <scope>NUCLEOTIDE SEQUENCE [LARGE SCALE GENOMIC DNA]</scope>
    <source>
        <strain evidence="8 9">LS</strain>
        <tissue evidence="8">Full body</tissue>
    </source>
</reference>
<evidence type="ECO:0000313" key="9">
    <source>
        <dbReference type="Proteomes" id="UP000037069"/>
    </source>
</evidence>
<dbReference type="PROSITE" id="PS00039">
    <property type="entry name" value="DEAD_ATP_HELICASE"/>
    <property type="match status" value="1"/>
</dbReference>
<feature type="compositionally biased region" description="Low complexity" evidence="5">
    <location>
        <begin position="946"/>
        <end position="967"/>
    </location>
</feature>
<feature type="region of interest" description="Disordered" evidence="5">
    <location>
        <begin position="789"/>
        <end position="969"/>
    </location>
</feature>
<dbReference type="Pfam" id="PF00270">
    <property type="entry name" value="DEAD"/>
    <property type="match status" value="1"/>
</dbReference>
<dbReference type="Pfam" id="PF00271">
    <property type="entry name" value="Helicase_C"/>
    <property type="match status" value="1"/>
</dbReference>
<evidence type="ECO:0000256" key="2">
    <source>
        <dbReference type="ARBA" id="ARBA00022801"/>
    </source>
</evidence>
<dbReference type="PANTHER" id="PTHR47959:SF13">
    <property type="entry name" value="ATP-DEPENDENT RNA HELICASE RHLE"/>
    <property type="match status" value="1"/>
</dbReference>
<keyword evidence="9" id="KW-1185">Reference proteome</keyword>
<evidence type="ECO:0000256" key="1">
    <source>
        <dbReference type="ARBA" id="ARBA00022741"/>
    </source>
</evidence>
<dbReference type="Gene3D" id="3.40.50.300">
    <property type="entry name" value="P-loop containing nucleotide triphosphate hydrolases"/>
    <property type="match status" value="2"/>
</dbReference>
<dbReference type="InterPro" id="IPR014001">
    <property type="entry name" value="Helicase_ATP-bd"/>
</dbReference>
<dbReference type="GO" id="GO:0005524">
    <property type="term" value="F:ATP binding"/>
    <property type="evidence" value="ECO:0007669"/>
    <property type="project" value="UniProtKB-KW"/>
</dbReference>
<dbReference type="Proteomes" id="UP000037069">
    <property type="component" value="Unassembled WGS sequence"/>
</dbReference>
<dbReference type="PROSITE" id="PS51194">
    <property type="entry name" value="HELICASE_CTER"/>
    <property type="match status" value="1"/>
</dbReference>
<evidence type="ECO:0000259" key="7">
    <source>
        <dbReference type="PROSITE" id="PS51194"/>
    </source>
</evidence>
<keyword evidence="3" id="KW-0347">Helicase</keyword>
<dbReference type="PANTHER" id="PTHR47959">
    <property type="entry name" value="ATP-DEPENDENT RNA HELICASE RHLE-RELATED"/>
    <property type="match status" value="1"/>
</dbReference>
<comment type="caution">
    <text evidence="8">The sequence shown here is derived from an EMBL/GenBank/DDBJ whole genome shotgun (WGS) entry which is preliminary data.</text>
</comment>
<dbReference type="GO" id="GO:0016787">
    <property type="term" value="F:hydrolase activity"/>
    <property type="evidence" value="ECO:0007669"/>
    <property type="project" value="UniProtKB-KW"/>
</dbReference>
<feature type="compositionally biased region" description="Low complexity" evidence="5">
    <location>
        <begin position="807"/>
        <end position="827"/>
    </location>
</feature>
<protein>
    <submittedName>
        <fullName evidence="8">Uncharacterized protein</fullName>
    </submittedName>
</protein>
<dbReference type="CDD" id="cd18787">
    <property type="entry name" value="SF2_C_DEAD"/>
    <property type="match status" value="1"/>
</dbReference>
<evidence type="ECO:0000256" key="4">
    <source>
        <dbReference type="ARBA" id="ARBA00022840"/>
    </source>
</evidence>
<sequence>MPIKMETKGVAHKLDAKERTDDVRLKELAPFSKMLLSESVRKGLHAAGFMYPTVIQATAIPVGKSGMDLLVQSKSGTGKTLIFSTIVLEFYRSDLREPQSLIVAPTREIAVQIEEILNEIGKYCAGFRAVCVIGGMDVAEDRKRLQVAKCVVGTPGRILHLIQNEVLNTSQISLLVLDEADKMYTQTFRQDLQRIRKALPNRKQTIACSATFVDNLDKELAKIMKNPLLISTEERATLLVGIKQFVYELPEQKTSILEMQQKLEALRHLFGRIAFKQCLIFAGSQSRADSYRNYLEKDGWPCELISGAQDQKTRLENFRKFREFKTRILIATDLMARGVDSEHVNLVINLELPPDVVTYLHRIGRAGRFGSHGLAISFVASEKDHKTFRKLITEVGTGMKVFKFPSKDQSEKEPRDLWNFGEFAEDVKYFGVYQSDMQKLLAPLASQDNITLSSSLSDNKENLTNNISSQQQSSIDTNTFLVNSKDSALQVPNLSSEQFIAQKIALSPTSYNEALLNDLPPLGTPPPPPNPSENLNTAGESHNSSSHHLLTSNTIDDASSIAADSLRSSQQDISRYQSVLMQKSAIPTLVEFLVDRHSSQDSQTKENGEPCTKIDLFDAYTKEVLNNNESLTEPAITSDEPLLSSNKLAQLKSLLIDKPDEKSPINEVQDLYSDFANFQEDDISTSVSEDIDKQTFILSVATPSVQQNSFSELQNNSSDLYPATDETNISTRTPRGEKEHKHFPSPAHNQMSEFMPDILSGQMQKNKPQQQHQKLQQKLSINKTAQIEIPPYQSPPNSVSPLVNAVENNENNSTPSTERSSSDSADSPPEEDFDNSGSDVERSGNTSGFDEKTSTSGSSGIESSEHNNATEGPRQVPLYYTSSEDDSCESDDEDEEEEEEEEEEDDDDDESEHYFNTDEEAEEEDEDDENDFVECFENTMATNIPLNHTRTTTTRNHSSNSSNTLTNATPDSLNLAYQLAYSRWVDLYWNQMTLVQDYVKFFQFTRQQQQQNK</sequence>
<dbReference type="GO" id="GO:0003676">
    <property type="term" value="F:nucleic acid binding"/>
    <property type="evidence" value="ECO:0007669"/>
    <property type="project" value="InterPro"/>
</dbReference>
<dbReference type="SMART" id="SM00487">
    <property type="entry name" value="DEXDc"/>
    <property type="match status" value="1"/>
</dbReference>
<dbReference type="PROSITE" id="PS51192">
    <property type="entry name" value="HELICASE_ATP_BIND_1"/>
    <property type="match status" value="1"/>
</dbReference>
<dbReference type="EMBL" id="JRES01000390">
    <property type="protein sequence ID" value="KNC31721.1"/>
    <property type="molecule type" value="Genomic_DNA"/>
</dbReference>
<dbReference type="AlphaFoldDB" id="A0A0L0CHJ6"/>
<dbReference type="InterPro" id="IPR011545">
    <property type="entry name" value="DEAD/DEAH_box_helicase_dom"/>
</dbReference>
<feature type="region of interest" description="Disordered" evidence="5">
    <location>
        <begin position="515"/>
        <end position="547"/>
    </location>
</feature>
<accession>A0A0L0CHJ6</accession>
<dbReference type="InterPro" id="IPR050079">
    <property type="entry name" value="DEAD_box_RNA_helicase"/>
</dbReference>
<dbReference type="InterPro" id="IPR027417">
    <property type="entry name" value="P-loop_NTPase"/>
</dbReference>
<gene>
    <name evidence="8" type="ORF">FF38_07060</name>
</gene>
<dbReference type="GO" id="GO:0003724">
    <property type="term" value="F:RNA helicase activity"/>
    <property type="evidence" value="ECO:0007669"/>
    <property type="project" value="TreeGrafter"/>
</dbReference>
<organism evidence="8 9">
    <name type="scientific">Lucilia cuprina</name>
    <name type="common">Green bottle fly</name>
    <name type="synonym">Australian sheep blowfly</name>
    <dbReference type="NCBI Taxonomy" id="7375"/>
    <lineage>
        <taxon>Eukaryota</taxon>
        <taxon>Metazoa</taxon>
        <taxon>Ecdysozoa</taxon>
        <taxon>Arthropoda</taxon>
        <taxon>Hexapoda</taxon>
        <taxon>Insecta</taxon>
        <taxon>Pterygota</taxon>
        <taxon>Neoptera</taxon>
        <taxon>Endopterygota</taxon>
        <taxon>Diptera</taxon>
        <taxon>Brachycera</taxon>
        <taxon>Muscomorpha</taxon>
        <taxon>Oestroidea</taxon>
        <taxon>Calliphoridae</taxon>
        <taxon>Luciliinae</taxon>
        <taxon>Lucilia</taxon>
    </lineage>
</organism>
<dbReference type="InterPro" id="IPR001650">
    <property type="entry name" value="Helicase_C-like"/>
</dbReference>
<feature type="domain" description="Helicase C-terminal" evidence="7">
    <location>
        <begin position="241"/>
        <end position="410"/>
    </location>
</feature>
<evidence type="ECO:0000256" key="3">
    <source>
        <dbReference type="ARBA" id="ARBA00022806"/>
    </source>
</evidence>
<feature type="region of interest" description="Disordered" evidence="5">
    <location>
        <begin position="713"/>
        <end position="752"/>
    </location>
</feature>
<name>A0A0L0CHJ6_LUCCU</name>
<feature type="compositionally biased region" description="Polar residues" evidence="5">
    <location>
        <begin position="713"/>
        <end position="733"/>
    </location>
</feature>
<feature type="domain" description="Helicase ATP-binding" evidence="6">
    <location>
        <begin position="60"/>
        <end position="230"/>
    </location>
</feature>
<dbReference type="SMART" id="SM00490">
    <property type="entry name" value="HELICc"/>
    <property type="match status" value="1"/>
</dbReference>
<proteinExistence type="predicted"/>
<keyword evidence="1" id="KW-0547">Nucleotide-binding</keyword>
<dbReference type="OMA" id="QDISRYQ"/>
<feature type="compositionally biased region" description="Low complexity" evidence="5">
    <location>
        <begin position="532"/>
        <end position="547"/>
    </location>
</feature>
<dbReference type="OrthoDB" id="434041at2759"/>
<dbReference type="InterPro" id="IPR000629">
    <property type="entry name" value="RNA-helicase_DEAD-box_CS"/>
</dbReference>
<evidence type="ECO:0000313" key="8">
    <source>
        <dbReference type="EMBL" id="KNC31721.1"/>
    </source>
</evidence>
<dbReference type="SUPFAM" id="SSF52540">
    <property type="entry name" value="P-loop containing nucleoside triphosphate hydrolases"/>
    <property type="match status" value="1"/>
</dbReference>
<keyword evidence="4" id="KW-0067">ATP-binding</keyword>
<evidence type="ECO:0000256" key="5">
    <source>
        <dbReference type="SAM" id="MobiDB-lite"/>
    </source>
</evidence>